<dbReference type="RefSeq" id="WP_220191848.1">
    <property type="nucleotide sequence ID" value="NZ_BNJF01000001.1"/>
</dbReference>
<dbReference type="AlphaFoldDB" id="A0A8J3HXA6"/>
<dbReference type="EMBL" id="BNJF01000001">
    <property type="protein sequence ID" value="GHO42288.1"/>
    <property type="molecule type" value="Genomic_DNA"/>
</dbReference>
<reference evidence="1" key="1">
    <citation type="submission" date="2020-10" db="EMBL/GenBank/DDBJ databases">
        <title>Taxonomic study of unclassified bacteria belonging to the class Ktedonobacteria.</title>
        <authorList>
            <person name="Yabe S."/>
            <person name="Wang C.M."/>
            <person name="Zheng Y."/>
            <person name="Sakai Y."/>
            <person name="Cavaletti L."/>
            <person name="Monciardini P."/>
            <person name="Donadio S."/>
        </authorList>
    </citation>
    <scope>NUCLEOTIDE SEQUENCE</scope>
    <source>
        <strain evidence="1">SOSP1-1</strain>
    </source>
</reference>
<proteinExistence type="predicted"/>
<evidence type="ECO:0000313" key="1">
    <source>
        <dbReference type="EMBL" id="GHO42288.1"/>
    </source>
</evidence>
<comment type="caution">
    <text evidence="1">The sequence shown here is derived from an EMBL/GenBank/DDBJ whole genome shotgun (WGS) entry which is preliminary data.</text>
</comment>
<organism evidence="1 2">
    <name type="scientific">Ktedonospora formicarum</name>
    <dbReference type="NCBI Taxonomy" id="2778364"/>
    <lineage>
        <taxon>Bacteria</taxon>
        <taxon>Bacillati</taxon>
        <taxon>Chloroflexota</taxon>
        <taxon>Ktedonobacteria</taxon>
        <taxon>Ktedonobacterales</taxon>
        <taxon>Ktedonobacteraceae</taxon>
        <taxon>Ktedonospora</taxon>
    </lineage>
</organism>
<accession>A0A8J3HXA6</accession>
<keyword evidence="2" id="KW-1185">Reference proteome</keyword>
<evidence type="ECO:0000313" key="2">
    <source>
        <dbReference type="Proteomes" id="UP000612362"/>
    </source>
</evidence>
<dbReference type="Proteomes" id="UP000612362">
    <property type="component" value="Unassembled WGS sequence"/>
</dbReference>
<gene>
    <name evidence="1" type="ORF">KSX_04510</name>
</gene>
<protein>
    <submittedName>
        <fullName evidence="1">Uncharacterized protein</fullName>
    </submittedName>
</protein>
<sequence>MSIYPDAESNYPSAKHATWYVLDQLDLDDEEKVELAEEASKLGNLEGVQAPLTSDQKIGLDELVPLVK</sequence>
<name>A0A8J3HXA6_9CHLR</name>